<accession>A0ABW0KQX9</accession>
<dbReference type="PANTHER" id="PTHR42693:SF53">
    <property type="entry name" value="ENDO-4-O-SULFATASE"/>
    <property type="match status" value="1"/>
</dbReference>
<evidence type="ECO:0000313" key="6">
    <source>
        <dbReference type="EMBL" id="MFC5455779.1"/>
    </source>
</evidence>
<dbReference type="CDD" id="cd16143">
    <property type="entry name" value="ARS_like"/>
    <property type="match status" value="1"/>
</dbReference>
<gene>
    <name evidence="6" type="ORF">ACFQDI_13005</name>
</gene>
<proteinExistence type="inferred from homology"/>
<keyword evidence="3" id="KW-0378">Hydrolase</keyword>
<dbReference type="InterPro" id="IPR017850">
    <property type="entry name" value="Alkaline_phosphatase_core_sf"/>
</dbReference>
<keyword evidence="4" id="KW-0106">Calcium</keyword>
<comment type="similarity">
    <text evidence="1">Belongs to the sulfatase family.</text>
</comment>
<dbReference type="Proteomes" id="UP001596052">
    <property type="component" value="Unassembled WGS sequence"/>
</dbReference>
<dbReference type="PROSITE" id="PS51257">
    <property type="entry name" value="PROKAR_LIPOPROTEIN"/>
    <property type="match status" value="1"/>
</dbReference>
<dbReference type="InterPro" id="IPR050738">
    <property type="entry name" value="Sulfatase"/>
</dbReference>
<organism evidence="6 7">
    <name type="scientific">Prosthecobacter fluviatilis</name>
    <dbReference type="NCBI Taxonomy" id="445931"/>
    <lineage>
        <taxon>Bacteria</taxon>
        <taxon>Pseudomonadati</taxon>
        <taxon>Verrucomicrobiota</taxon>
        <taxon>Verrucomicrobiia</taxon>
        <taxon>Verrucomicrobiales</taxon>
        <taxon>Verrucomicrobiaceae</taxon>
        <taxon>Prosthecobacter</taxon>
    </lineage>
</organism>
<keyword evidence="7" id="KW-1185">Reference proteome</keyword>
<dbReference type="SUPFAM" id="SSF53649">
    <property type="entry name" value="Alkaline phosphatase-like"/>
    <property type="match status" value="1"/>
</dbReference>
<comment type="caution">
    <text evidence="6">The sequence shown here is derived from an EMBL/GenBank/DDBJ whole genome shotgun (WGS) entry which is preliminary data.</text>
</comment>
<dbReference type="Pfam" id="PF00884">
    <property type="entry name" value="Sulfatase"/>
    <property type="match status" value="1"/>
</dbReference>
<feature type="domain" description="Sulfatase N-terminal" evidence="5">
    <location>
        <begin position="24"/>
        <end position="386"/>
    </location>
</feature>
<dbReference type="InterPro" id="IPR000917">
    <property type="entry name" value="Sulfatase_N"/>
</dbReference>
<dbReference type="RefSeq" id="WP_377167192.1">
    <property type="nucleotide sequence ID" value="NZ_JBHSMQ010000004.1"/>
</dbReference>
<dbReference type="InterPro" id="IPR024607">
    <property type="entry name" value="Sulfatase_CS"/>
</dbReference>
<evidence type="ECO:0000313" key="7">
    <source>
        <dbReference type="Proteomes" id="UP001596052"/>
    </source>
</evidence>
<protein>
    <submittedName>
        <fullName evidence="6">Sulfatase-like hydrolase/transferase</fullName>
    </submittedName>
</protein>
<evidence type="ECO:0000256" key="1">
    <source>
        <dbReference type="ARBA" id="ARBA00008779"/>
    </source>
</evidence>
<name>A0ABW0KQX9_9BACT</name>
<dbReference type="Gene3D" id="3.30.1120.10">
    <property type="match status" value="1"/>
</dbReference>
<evidence type="ECO:0000259" key="5">
    <source>
        <dbReference type="Pfam" id="PF00884"/>
    </source>
</evidence>
<evidence type="ECO:0000256" key="2">
    <source>
        <dbReference type="ARBA" id="ARBA00022723"/>
    </source>
</evidence>
<reference evidence="7" key="1">
    <citation type="journal article" date="2019" name="Int. J. Syst. Evol. Microbiol.">
        <title>The Global Catalogue of Microorganisms (GCM) 10K type strain sequencing project: providing services to taxonomists for standard genome sequencing and annotation.</title>
        <authorList>
            <consortium name="The Broad Institute Genomics Platform"/>
            <consortium name="The Broad Institute Genome Sequencing Center for Infectious Disease"/>
            <person name="Wu L."/>
            <person name="Ma J."/>
        </authorList>
    </citation>
    <scope>NUCLEOTIDE SEQUENCE [LARGE SCALE GENOMIC DNA]</scope>
    <source>
        <strain evidence="7">CGMCC 4.1469</strain>
    </source>
</reference>
<dbReference type="PANTHER" id="PTHR42693">
    <property type="entry name" value="ARYLSULFATASE FAMILY MEMBER"/>
    <property type="match status" value="1"/>
</dbReference>
<dbReference type="PROSITE" id="PS00149">
    <property type="entry name" value="SULFATASE_2"/>
    <property type="match status" value="1"/>
</dbReference>
<keyword evidence="2" id="KW-0479">Metal-binding</keyword>
<dbReference type="Gene3D" id="3.40.720.10">
    <property type="entry name" value="Alkaline Phosphatase, subunit A"/>
    <property type="match status" value="1"/>
</dbReference>
<evidence type="ECO:0000256" key="3">
    <source>
        <dbReference type="ARBA" id="ARBA00022801"/>
    </source>
</evidence>
<sequence length="511" mass="55902">MKSPGLIFTLITLGCGSMLAAELPNVLLILADDLGYGDLRCYNAQSKVPTPNIDRLAREGMRFTDAHSPATVCTPSRYSLMTGQMAFRVPGGGTVFQGAGGPSLIAPGRLTLPSMLKRQGYATAAVGKWHVGLTFRDSLGEAIHQGRLEDVRRIDFTRRIEGGPLDHGFERFFGTACCPTTDWLYAFIDGDHIPVPPQGPLDRSKLPKHPYANDCRGGIIAPDFPMQEVDLLFLKKSREFMQEHMRSAPEKPFFLYHAAQAVHLPSFAAPEFQNKTQAGPHGDFIAELDHIVGALLQELEKLGIADKTIVLLSSDNGPETTSVVHMRSDYDHDGARPWRGMKRDAWEGGHRVPLIIRWPGHVKSGSTSDQLASLTDVMATLAAITGAKLPINAAEDSFNLLPVLEGKATAPVRPCLLMQAFGGQRTLSIRRANWKYIDHRSSGGNNYTSPELQPFALPEIAPEAPGQLYDLASDPGETTNLYFKHPEIAAELKALLEQSKREGRSTTPPQP</sequence>
<dbReference type="EMBL" id="JBHSMQ010000004">
    <property type="protein sequence ID" value="MFC5455779.1"/>
    <property type="molecule type" value="Genomic_DNA"/>
</dbReference>
<evidence type="ECO:0000256" key="4">
    <source>
        <dbReference type="ARBA" id="ARBA00022837"/>
    </source>
</evidence>